<protein>
    <submittedName>
        <fullName evidence="2">Uncharacterized protein</fullName>
    </submittedName>
</protein>
<feature type="region of interest" description="Disordered" evidence="1">
    <location>
        <begin position="96"/>
        <end position="115"/>
    </location>
</feature>
<name>A0A8J2L5Q9_9HEXA</name>
<dbReference type="EMBL" id="CAJVCH010538444">
    <property type="protein sequence ID" value="CAG7826057.1"/>
    <property type="molecule type" value="Genomic_DNA"/>
</dbReference>
<reference evidence="2" key="1">
    <citation type="submission" date="2021-06" db="EMBL/GenBank/DDBJ databases">
        <authorList>
            <person name="Hodson N. C."/>
            <person name="Mongue J. A."/>
            <person name="Jaron S. K."/>
        </authorList>
    </citation>
    <scope>NUCLEOTIDE SEQUENCE</scope>
</reference>
<evidence type="ECO:0000313" key="2">
    <source>
        <dbReference type="EMBL" id="CAG7826057.1"/>
    </source>
</evidence>
<evidence type="ECO:0000313" key="3">
    <source>
        <dbReference type="Proteomes" id="UP000708208"/>
    </source>
</evidence>
<comment type="caution">
    <text evidence="2">The sequence shown here is derived from an EMBL/GenBank/DDBJ whole genome shotgun (WGS) entry which is preliminary data.</text>
</comment>
<evidence type="ECO:0000256" key="1">
    <source>
        <dbReference type="SAM" id="MobiDB-lite"/>
    </source>
</evidence>
<proteinExistence type="predicted"/>
<sequence length="204" mass="22651">MKAGISRRTRRSVHGFKGFARDCRGHVLTACPQIAKEERAGLMAEIAGWDHALDPNFWRARVRFCFGAPDLAERGQFQNQNDLVPGPPNVEPVAGPSRKWVPIQPPPKKKPLPPKKAARKVEVVVGPADHRAIVPPIPLDNIQIRFTQPTNKFYVGHLPQREVAALPGRQVTEVPLKTRGEPGEVPDLRIRTEGPANSRARQCN</sequence>
<dbReference type="Proteomes" id="UP000708208">
    <property type="component" value="Unassembled WGS sequence"/>
</dbReference>
<accession>A0A8J2L5Q9</accession>
<dbReference type="AlphaFoldDB" id="A0A8J2L5Q9"/>
<organism evidence="2 3">
    <name type="scientific">Allacma fusca</name>
    <dbReference type="NCBI Taxonomy" id="39272"/>
    <lineage>
        <taxon>Eukaryota</taxon>
        <taxon>Metazoa</taxon>
        <taxon>Ecdysozoa</taxon>
        <taxon>Arthropoda</taxon>
        <taxon>Hexapoda</taxon>
        <taxon>Collembola</taxon>
        <taxon>Symphypleona</taxon>
        <taxon>Sminthuridae</taxon>
        <taxon>Allacma</taxon>
    </lineage>
</organism>
<keyword evidence="3" id="KW-1185">Reference proteome</keyword>
<gene>
    <name evidence="2" type="ORF">AFUS01_LOCUS36128</name>
</gene>